<name>A0ABR8XF03_9BACL</name>
<reference evidence="4 5" key="1">
    <citation type="submission" date="2020-08" db="EMBL/GenBank/DDBJ databases">
        <title>A Genomic Blueprint of the Chicken Gut Microbiome.</title>
        <authorList>
            <person name="Gilroy R."/>
            <person name="Ravi A."/>
            <person name="Getino M."/>
            <person name="Pursley I."/>
            <person name="Horton D.L."/>
            <person name="Alikhan N.-F."/>
            <person name="Baker D."/>
            <person name="Gharbi K."/>
            <person name="Hall N."/>
            <person name="Watson M."/>
            <person name="Adriaenssens E.M."/>
            <person name="Foster-Nyarko E."/>
            <person name="Jarju S."/>
            <person name="Secka A."/>
            <person name="Antonio M."/>
            <person name="Oren A."/>
            <person name="Chaudhuri R."/>
            <person name="La Ragione R.M."/>
            <person name="Hildebrand F."/>
            <person name="Pallen M.J."/>
        </authorList>
    </citation>
    <scope>NUCLEOTIDE SEQUENCE [LARGE SCALE GENOMIC DNA]</scope>
    <source>
        <strain evidence="4 5">Re31</strain>
    </source>
</reference>
<evidence type="ECO:0000313" key="5">
    <source>
        <dbReference type="Proteomes" id="UP000640930"/>
    </source>
</evidence>
<dbReference type="PANTHER" id="PTHR22550">
    <property type="entry name" value="SPORE GERMINATION PROTEIN"/>
    <property type="match status" value="1"/>
</dbReference>
<evidence type="ECO:0000313" key="4">
    <source>
        <dbReference type="EMBL" id="MBD8027821.1"/>
    </source>
</evidence>
<feature type="transmembrane region" description="Helical" evidence="3">
    <location>
        <begin position="397"/>
        <end position="422"/>
    </location>
</feature>
<accession>A0ABR8XF03</accession>
<organism evidence="4 5">
    <name type="scientific">Ureibacillus galli</name>
    <dbReference type="NCBI Taxonomy" id="2762222"/>
    <lineage>
        <taxon>Bacteria</taxon>
        <taxon>Bacillati</taxon>
        <taxon>Bacillota</taxon>
        <taxon>Bacilli</taxon>
        <taxon>Bacillales</taxon>
        <taxon>Caryophanaceae</taxon>
        <taxon>Ureibacillus</taxon>
    </lineage>
</organism>
<dbReference type="InterPro" id="IPR050768">
    <property type="entry name" value="UPF0353/GerABKA_families"/>
</dbReference>
<feature type="transmembrane region" description="Helical" evidence="3">
    <location>
        <begin position="271"/>
        <end position="293"/>
    </location>
</feature>
<feature type="transmembrane region" description="Helical" evidence="3">
    <location>
        <begin position="365"/>
        <end position="385"/>
    </location>
</feature>
<comment type="similarity">
    <text evidence="1">Belongs to the GerABKA family.</text>
</comment>
<keyword evidence="3" id="KW-0812">Transmembrane</keyword>
<comment type="caution">
    <text evidence="4">The sequence shown here is derived from an EMBL/GenBank/DDBJ whole genome shotgun (WGS) entry which is preliminary data.</text>
</comment>
<keyword evidence="3" id="KW-1133">Transmembrane helix</keyword>
<dbReference type="PIRSF" id="PIRSF005690">
    <property type="entry name" value="GerBA"/>
    <property type="match status" value="1"/>
</dbReference>
<evidence type="ECO:0000256" key="2">
    <source>
        <dbReference type="ARBA" id="ARBA00023136"/>
    </source>
</evidence>
<feature type="transmembrane region" description="Helical" evidence="3">
    <location>
        <begin position="313"/>
        <end position="332"/>
    </location>
</feature>
<dbReference type="Proteomes" id="UP000640930">
    <property type="component" value="Unassembled WGS sequence"/>
</dbReference>
<dbReference type="EMBL" id="JACSQA010000025">
    <property type="protein sequence ID" value="MBD8027821.1"/>
    <property type="molecule type" value="Genomic_DNA"/>
</dbReference>
<dbReference type="InterPro" id="IPR004995">
    <property type="entry name" value="Spore_Ger"/>
</dbReference>
<keyword evidence="2 3" id="KW-0472">Membrane</keyword>
<dbReference type="Pfam" id="PF03323">
    <property type="entry name" value="GerA"/>
    <property type="match status" value="1"/>
</dbReference>
<gene>
    <name evidence="4" type="ORF">H9636_14300</name>
</gene>
<dbReference type="PANTHER" id="PTHR22550:SF5">
    <property type="entry name" value="LEUCINE ZIPPER PROTEIN 4"/>
    <property type="match status" value="1"/>
</dbReference>
<protein>
    <submittedName>
        <fullName evidence="4">Spore germination protein</fullName>
    </submittedName>
</protein>
<proteinExistence type="inferred from homology"/>
<sequence length="441" mass="48658">MEQMVLDIKKALGGNDDFFIKRDYLLENEVLLLGLNTLIDITKTKTIFQKQSEGLISQGKTSETIFILMGELFEDDTKKAITSILEGKLIIYIENTKKFIIYEPVPKGLNRSIEVPSNESVIQGPSNSFTEDIDTNIGLLRKQLTSNKLLVHSFTTGKNQKTKISLLFINGVVDKELVENINSLIEKNKSMDISNLQSLSKMLGFSSWDTISKFNTTELPFHASQFLKTGRVVILVDQLPFALILPNLLWDMFIVESDRNFPFPIMITIRCLRVIGALIALISPGMYVALVAVNPEALQIELALSVAQSREGVPYPALVEVIIMLVVLELILEASIRLPKSVGPTITMVGGIILGQAVVEAKLVSNLLIIILAATTIANSTLVGAQSSLSIRLFKYINVILSSLFGVLGLVVGLVFISSYLASLTTFGKSYLYLNIGRKEQ</sequence>
<evidence type="ECO:0000256" key="3">
    <source>
        <dbReference type="SAM" id="Phobius"/>
    </source>
</evidence>
<evidence type="ECO:0000256" key="1">
    <source>
        <dbReference type="ARBA" id="ARBA00005278"/>
    </source>
</evidence>
<keyword evidence="5" id="KW-1185">Reference proteome</keyword>
<dbReference type="RefSeq" id="WP_191708243.1">
    <property type="nucleotide sequence ID" value="NZ_JACSQA010000025.1"/>
</dbReference>